<evidence type="ECO:0000313" key="1">
    <source>
        <dbReference type="EMBL" id="JAH16964.1"/>
    </source>
</evidence>
<sequence>MKGNYINVILYYYYCCCYVLHNKPLPK</sequence>
<name>A0A0E9QJL8_ANGAN</name>
<dbReference type="EMBL" id="GBXM01091613">
    <property type="protein sequence ID" value="JAH16964.1"/>
    <property type="molecule type" value="Transcribed_RNA"/>
</dbReference>
<accession>A0A0E9QJL8</accession>
<protein>
    <submittedName>
        <fullName evidence="1">Uncharacterized protein</fullName>
    </submittedName>
</protein>
<organism evidence="1">
    <name type="scientific">Anguilla anguilla</name>
    <name type="common">European freshwater eel</name>
    <name type="synonym">Muraena anguilla</name>
    <dbReference type="NCBI Taxonomy" id="7936"/>
    <lineage>
        <taxon>Eukaryota</taxon>
        <taxon>Metazoa</taxon>
        <taxon>Chordata</taxon>
        <taxon>Craniata</taxon>
        <taxon>Vertebrata</taxon>
        <taxon>Euteleostomi</taxon>
        <taxon>Actinopterygii</taxon>
        <taxon>Neopterygii</taxon>
        <taxon>Teleostei</taxon>
        <taxon>Anguilliformes</taxon>
        <taxon>Anguillidae</taxon>
        <taxon>Anguilla</taxon>
    </lineage>
</organism>
<proteinExistence type="predicted"/>
<dbReference type="AlphaFoldDB" id="A0A0E9QJL8"/>
<reference evidence="1" key="2">
    <citation type="journal article" date="2015" name="Fish Shellfish Immunol.">
        <title>Early steps in the European eel (Anguilla anguilla)-Vibrio vulnificus interaction in the gills: Role of the RtxA13 toxin.</title>
        <authorList>
            <person name="Callol A."/>
            <person name="Pajuelo D."/>
            <person name="Ebbesson L."/>
            <person name="Teles M."/>
            <person name="MacKenzie S."/>
            <person name="Amaro C."/>
        </authorList>
    </citation>
    <scope>NUCLEOTIDE SEQUENCE</scope>
</reference>
<reference evidence="1" key="1">
    <citation type="submission" date="2014-11" db="EMBL/GenBank/DDBJ databases">
        <authorList>
            <person name="Amaro Gonzalez C."/>
        </authorList>
    </citation>
    <scope>NUCLEOTIDE SEQUENCE</scope>
</reference>